<keyword evidence="1" id="KW-1133">Transmembrane helix</keyword>
<comment type="caution">
    <text evidence="2">The sequence shown here is derived from an EMBL/GenBank/DDBJ whole genome shotgun (WGS) entry which is preliminary data.</text>
</comment>
<feature type="transmembrane region" description="Helical" evidence="1">
    <location>
        <begin position="43"/>
        <end position="61"/>
    </location>
</feature>
<protein>
    <submittedName>
        <fullName evidence="2">Uncharacterized protein</fullName>
    </submittedName>
</protein>
<dbReference type="RefSeq" id="WP_145792545.1">
    <property type="nucleotide sequence ID" value="NZ_BAAABR010000045.1"/>
</dbReference>
<accession>A0A561ETS6</accession>
<dbReference type="AlphaFoldDB" id="A0A561ETS6"/>
<keyword evidence="3" id="KW-1185">Reference proteome</keyword>
<keyword evidence="1" id="KW-0812">Transmembrane</keyword>
<proteinExistence type="predicted"/>
<keyword evidence="1" id="KW-0472">Membrane</keyword>
<name>A0A561ETS6_9ACTN</name>
<organism evidence="2 3">
    <name type="scientific">Kitasatospora atroaurantiaca</name>
    <dbReference type="NCBI Taxonomy" id="285545"/>
    <lineage>
        <taxon>Bacteria</taxon>
        <taxon>Bacillati</taxon>
        <taxon>Actinomycetota</taxon>
        <taxon>Actinomycetes</taxon>
        <taxon>Kitasatosporales</taxon>
        <taxon>Streptomycetaceae</taxon>
        <taxon>Kitasatospora</taxon>
    </lineage>
</organism>
<reference evidence="2 3" key="1">
    <citation type="submission" date="2019-06" db="EMBL/GenBank/DDBJ databases">
        <title>Sequencing the genomes of 1000 actinobacteria strains.</title>
        <authorList>
            <person name="Klenk H.-P."/>
        </authorList>
    </citation>
    <scope>NUCLEOTIDE SEQUENCE [LARGE SCALE GENOMIC DNA]</scope>
    <source>
        <strain evidence="2 3">DSM 41649</strain>
    </source>
</reference>
<feature type="transmembrane region" description="Helical" evidence="1">
    <location>
        <begin position="12"/>
        <end position="37"/>
    </location>
</feature>
<evidence type="ECO:0000256" key="1">
    <source>
        <dbReference type="SAM" id="Phobius"/>
    </source>
</evidence>
<sequence>MARRGGDLEAFTAFCAGVTSAFLGWLVVHGLAALGALPQRLHGPLLLLVAAAGAGCAVAVYRTLRAPEAAQLVQDLESLRELKDRQDSKSRAASSS</sequence>
<dbReference type="EMBL" id="VIVR01000001">
    <property type="protein sequence ID" value="TWE19018.1"/>
    <property type="molecule type" value="Genomic_DNA"/>
</dbReference>
<dbReference type="OrthoDB" id="9983986at2"/>
<dbReference type="Proteomes" id="UP000318416">
    <property type="component" value="Unassembled WGS sequence"/>
</dbReference>
<gene>
    <name evidence="2" type="ORF">FB465_4119</name>
</gene>
<evidence type="ECO:0000313" key="2">
    <source>
        <dbReference type="EMBL" id="TWE19018.1"/>
    </source>
</evidence>
<evidence type="ECO:0000313" key="3">
    <source>
        <dbReference type="Proteomes" id="UP000318416"/>
    </source>
</evidence>